<sequence length="243" mass="26369">MAIAALLLILIFVGFGQAEIRSAAFKMTAEYRQQGGVSQSLGGHSREDCSMVCLVDMSCVGINYHQGTGVCETYGSSLPAKIGGNAAGWVHLARLGINLESCYFIHGPYGCLVHHTFNDEAVWSSRRITGANVRAGLWTDSIQFEYSGIPGQKAGGDGGALNTMQFAEDEFITRVVITLRTNYCLQSLTFHTNLATYGPYGVPEGRPETVVDFSSESRLRYISGRYATSLNAIAFHEEVECGQ</sequence>
<name>A0A1S3J5T1_LINAN</name>
<keyword evidence="1" id="KW-0732">Signal</keyword>
<dbReference type="SUPFAM" id="SSF51101">
    <property type="entry name" value="Mannose-binding lectins"/>
    <property type="match status" value="1"/>
</dbReference>
<organism evidence="3 4">
    <name type="scientific">Lingula anatina</name>
    <name type="common">Brachiopod</name>
    <name type="synonym">Lingula unguis</name>
    <dbReference type="NCBI Taxonomy" id="7574"/>
    <lineage>
        <taxon>Eukaryota</taxon>
        <taxon>Metazoa</taxon>
        <taxon>Spiralia</taxon>
        <taxon>Lophotrochozoa</taxon>
        <taxon>Brachiopoda</taxon>
        <taxon>Linguliformea</taxon>
        <taxon>Lingulata</taxon>
        <taxon>Lingulida</taxon>
        <taxon>Linguloidea</taxon>
        <taxon>Lingulidae</taxon>
        <taxon>Lingula</taxon>
    </lineage>
</organism>
<proteinExistence type="predicted"/>
<dbReference type="OrthoDB" id="581739at2759"/>
<feature type="domain" description="Jacalin-type lectin" evidence="2">
    <location>
        <begin position="103"/>
        <end position="239"/>
    </location>
</feature>
<dbReference type="SMART" id="SM00915">
    <property type="entry name" value="Jacalin"/>
    <property type="match status" value="1"/>
</dbReference>
<dbReference type="AlphaFoldDB" id="A0A1S3J5T1"/>
<gene>
    <name evidence="4" type="primary">LOC106170459</name>
</gene>
<accession>A0A1S3J5T1</accession>
<dbReference type="Proteomes" id="UP000085678">
    <property type="component" value="Unplaced"/>
</dbReference>
<evidence type="ECO:0000313" key="3">
    <source>
        <dbReference type="Proteomes" id="UP000085678"/>
    </source>
</evidence>
<feature type="chain" id="PRO_5010353124" evidence="1">
    <location>
        <begin position="19"/>
        <end position="243"/>
    </location>
</feature>
<dbReference type="GeneID" id="106170459"/>
<dbReference type="InParanoid" id="A0A1S3J5T1"/>
<dbReference type="PANTHER" id="PTHR46506">
    <property type="entry name" value="OS05G0143600 PROTEIN"/>
    <property type="match status" value="1"/>
</dbReference>
<evidence type="ECO:0000259" key="2">
    <source>
        <dbReference type="PROSITE" id="PS51752"/>
    </source>
</evidence>
<dbReference type="InterPro" id="IPR001229">
    <property type="entry name" value="Jacalin-like_lectin_dom"/>
</dbReference>
<evidence type="ECO:0000313" key="4">
    <source>
        <dbReference type="RefSeq" id="XP_013405777.1"/>
    </source>
</evidence>
<evidence type="ECO:0000256" key="1">
    <source>
        <dbReference type="SAM" id="SignalP"/>
    </source>
</evidence>
<dbReference type="Pfam" id="PF01419">
    <property type="entry name" value="Jacalin"/>
    <property type="match status" value="1"/>
</dbReference>
<dbReference type="Gene3D" id="2.100.10.30">
    <property type="entry name" value="Jacalin-like lectin domain"/>
    <property type="match status" value="1"/>
</dbReference>
<dbReference type="PROSITE" id="PS51752">
    <property type="entry name" value="JACALIN_LECTIN"/>
    <property type="match status" value="1"/>
</dbReference>
<dbReference type="KEGG" id="lak:106170459"/>
<reference evidence="4" key="1">
    <citation type="submission" date="2025-08" db="UniProtKB">
        <authorList>
            <consortium name="RefSeq"/>
        </authorList>
    </citation>
    <scope>IDENTIFICATION</scope>
    <source>
        <tissue evidence="4">Gonads</tissue>
    </source>
</reference>
<dbReference type="InterPro" id="IPR036404">
    <property type="entry name" value="Jacalin-like_lectin_dom_sf"/>
</dbReference>
<dbReference type="RefSeq" id="XP_013405777.1">
    <property type="nucleotide sequence ID" value="XM_013550323.1"/>
</dbReference>
<keyword evidence="3" id="KW-1185">Reference proteome</keyword>
<protein>
    <submittedName>
        <fullName evidence="4">Jacalin-related lectin 3-like</fullName>
    </submittedName>
</protein>
<feature type="signal peptide" evidence="1">
    <location>
        <begin position="1"/>
        <end position="18"/>
    </location>
</feature>